<dbReference type="SUPFAM" id="SSF46934">
    <property type="entry name" value="UBA-like"/>
    <property type="match status" value="1"/>
</dbReference>
<protein>
    <recommendedName>
        <fullName evidence="2">UBA domain-containing protein</fullName>
    </recommendedName>
</protein>
<dbReference type="InterPro" id="IPR015940">
    <property type="entry name" value="UBA"/>
</dbReference>
<keyword evidence="4" id="KW-1185">Reference proteome</keyword>
<proteinExistence type="predicted"/>
<comment type="caution">
    <text evidence="3">The sequence shown here is derived from an EMBL/GenBank/DDBJ whole genome shotgun (WGS) entry which is preliminary data.</text>
</comment>
<dbReference type="AlphaFoldDB" id="A0A8J8NHB1"/>
<evidence type="ECO:0000313" key="4">
    <source>
        <dbReference type="Proteomes" id="UP000785679"/>
    </source>
</evidence>
<dbReference type="Pfam" id="PF22562">
    <property type="entry name" value="UBA_7"/>
    <property type="match status" value="1"/>
</dbReference>
<evidence type="ECO:0000313" key="3">
    <source>
        <dbReference type="EMBL" id="TNV74561.1"/>
    </source>
</evidence>
<organism evidence="3 4">
    <name type="scientific">Halteria grandinella</name>
    <dbReference type="NCBI Taxonomy" id="5974"/>
    <lineage>
        <taxon>Eukaryota</taxon>
        <taxon>Sar</taxon>
        <taxon>Alveolata</taxon>
        <taxon>Ciliophora</taxon>
        <taxon>Intramacronucleata</taxon>
        <taxon>Spirotrichea</taxon>
        <taxon>Stichotrichia</taxon>
        <taxon>Sporadotrichida</taxon>
        <taxon>Halteriidae</taxon>
        <taxon>Halteria</taxon>
    </lineage>
</organism>
<evidence type="ECO:0000259" key="2">
    <source>
        <dbReference type="Pfam" id="PF22562"/>
    </source>
</evidence>
<dbReference type="InterPro" id="IPR009060">
    <property type="entry name" value="UBA-like_sf"/>
</dbReference>
<keyword evidence="1" id="KW-0175">Coiled coil</keyword>
<feature type="domain" description="UBA" evidence="2">
    <location>
        <begin position="39"/>
        <end position="79"/>
    </location>
</feature>
<sequence length="267" mass="30952">MQVLITYIENNPNEQQPPQQQQQPNEIAKYVKEEDVAILLSEGHSLNVAQKALLFTSNKGVEAARQWIQEHKDDADFQEELQVVGQAGEKKMSPEEAAFKARELQQKLREKRKQADEQAAIEHEKNRIISGKQMNDVRRELEEQKKRQAAEQAKRDRMEFLKAKEEMEEQLRREKEARFGKSFGGPAQKPKQEQKNYTPIELFEVGIKQIKVAQPPDLLPDVAMQSLSLITKILGIAINYTRKYIKESIRTKVQENFINFLSLLNKN</sequence>
<dbReference type="PANTHER" id="PTHR46713:SF1">
    <property type="entry name" value="F13M7.16 PROTEIN"/>
    <property type="match status" value="1"/>
</dbReference>
<dbReference type="Proteomes" id="UP000785679">
    <property type="component" value="Unassembled WGS sequence"/>
</dbReference>
<evidence type="ECO:0000256" key="1">
    <source>
        <dbReference type="SAM" id="Coils"/>
    </source>
</evidence>
<dbReference type="EMBL" id="RRYP01016837">
    <property type="protein sequence ID" value="TNV74561.1"/>
    <property type="molecule type" value="Genomic_DNA"/>
</dbReference>
<feature type="coiled-coil region" evidence="1">
    <location>
        <begin position="101"/>
        <end position="178"/>
    </location>
</feature>
<name>A0A8J8NHB1_HALGN</name>
<dbReference type="Gene3D" id="1.10.8.10">
    <property type="entry name" value="DNA helicase RuvA subunit, C-terminal domain"/>
    <property type="match status" value="1"/>
</dbReference>
<dbReference type="PANTHER" id="PTHR46713">
    <property type="entry name" value="F13M7.16 PROTEIN"/>
    <property type="match status" value="1"/>
</dbReference>
<reference evidence="3" key="1">
    <citation type="submission" date="2019-06" db="EMBL/GenBank/DDBJ databases">
        <authorList>
            <person name="Zheng W."/>
        </authorList>
    </citation>
    <scope>NUCLEOTIDE SEQUENCE</scope>
    <source>
        <strain evidence="3">QDHG01</strain>
    </source>
</reference>
<dbReference type="OrthoDB" id="336240at2759"/>
<gene>
    <name evidence="3" type="ORF">FGO68_gene8120</name>
</gene>
<accession>A0A8J8NHB1</accession>